<proteinExistence type="predicted"/>
<dbReference type="CDD" id="cd00303">
    <property type="entry name" value="retropepsin_like"/>
    <property type="match status" value="1"/>
</dbReference>
<protein>
    <recommendedName>
        <fullName evidence="4">Peptidase A2 domain-containing protein</fullName>
    </recommendedName>
</protein>
<accession>A0A9Q1DS34</accession>
<dbReference type="PROSITE" id="PS00141">
    <property type="entry name" value="ASP_PROTEASE"/>
    <property type="match status" value="1"/>
</dbReference>
<reference evidence="2" key="1">
    <citation type="journal article" date="2023" name="Science">
        <title>Genome structures resolve the early diversification of teleost fishes.</title>
        <authorList>
            <person name="Parey E."/>
            <person name="Louis A."/>
            <person name="Montfort J."/>
            <person name="Bouchez O."/>
            <person name="Roques C."/>
            <person name="Iampietro C."/>
            <person name="Lluch J."/>
            <person name="Castinel A."/>
            <person name="Donnadieu C."/>
            <person name="Desvignes T."/>
            <person name="Floi Bucao C."/>
            <person name="Jouanno E."/>
            <person name="Wen M."/>
            <person name="Mejri S."/>
            <person name="Dirks R."/>
            <person name="Jansen H."/>
            <person name="Henkel C."/>
            <person name="Chen W.J."/>
            <person name="Zahm M."/>
            <person name="Cabau C."/>
            <person name="Klopp C."/>
            <person name="Thompson A.W."/>
            <person name="Robinson-Rechavi M."/>
            <person name="Braasch I."/>
            <person name="Lecointre G."/>
            <person name="Bobe J."/>
            <person name="Postlethwait J.H."/>
            <person name="Berthelot C."/>
            <person name="Roest Crollius H."/>
            <person name="Guiguen Y."/>
        </authorList>
    </citation>
    <scope>NUCLEOTIDE SEQUENCE</scope>
    <source>
        <strain evidence="2">Concon-B</strain>
    </source>
</reference>
<evidence type="ECO:0008006" key="4">
    <source>
        <dbReference type="Google" id="ProtNLM"/>
    </source>
</evidence>
<dbReference type="EMBL" id="JAFJMO010000004">
    <property type="protein sequence ID" value="KAJ8279372.1"/>
    <property type="molecule type" value="Genomic_DNA"/>
</dbReference>
<dbReference type="AlphaFoldDB" id="A0A9Q1DS34"/>
<evidence type="ECO:0000313" key="2">
    <source>
        <dbReference type="EMBL" id="KAJ8279372.1"/>
    </source>
</evidence>
<gene>
    <name evidence="2" type="ORF">COCON_G00064380</name>
</gene>
<dbReference type="InterPro" id="IPR001969">
    <property type="entry name" value="Aspartic_peptidase_AS"/>
</dbReference>
<feature type="region of interest" description="Disordered" evidence="1">
    <location>
        <begin position="1"/>
        <end position="25"/>
    </location>
</feature>
<dbReference type="InterPro" id="IPR021109">
    <property type="entry name" value="Peptidase_aspartic_dom_sf"/>
</dbReference>
<name>A0A9Q1DS34_CONCO</name>
<dbReference type="Proteomes" id="UP001152803">
    <property type="component" value="Unassembled WGS sequence"/>
</dbReference>
<organism evidence="2 3">
    <name type="scientific">Conger conger</name>
    <name type="common">Conger eel</name>
    <name type="synonym">Muraena conger</name>
    <dbReference type="NCBI Taxonomy" id="82655"/>
    <lineage>
        <taxon>Eukaryota</taxon>
        <taxon>Metazoa</taxon>
        <taxon>Chordata</taxon>
        <taxon>Craniata</taxon>
        <taxon>Vertebrata</taxon>
        <taxon>Euteleostomi</taxon>
        <taxon>Actinopterygii</taxon>
        <taxon>Neopterygii</taxon>
        <taxon>Teleostei</taxon>
        <taxon>Anguilliformes</taxon>
        <taxon>Congridae</taxon>
        <taxon>Conger</taxon>
    </lineage>
</organism>
<comment type="caution">
    <text evidence="2">The sequence shown here is derived from an EMBL/GenBank/DDBJ whole genome shotgun (WGS) entry which is preliminary data.</text>
</comment>
<evidence type="ECO:0000313" key="3">
    <source>
        <dbReference type="Proteomes" id="UP001152803"/>
    </source>
</evidence>
<dbReference type="GO" id="GO:0006508">
    <property type="term" value="P:proteolysis"/>
    <property type="evidence" value="ECO:0007669"/>
    <property type="project" value="InterPro"/>
</dbReference>
<dbReference type="SUPFAM" id="SSF50630">
    <property type="entry name" value="Acid proteases"/>
    <property type="match status" value="1"/>
</dbReference>
<sequence>MGTETEPTCPDHQLKQHADLKQSTAHPPVVKLPKGLVGSKCTAVVNIAGVESNCLLDTGSQVTTIPVSFYNQNLSDQQVKPLNKLLEVEGAAGQSVPHLGYVEMTVAFPKDFLGANFEVPTLALVVPDLRPDTPLQVLIGTNTLDVLYELYSNSEIAGHQPSSYGYRAVLKTLELRHKQTKDGRAGVIRLLSRAPVLVPAGHTVILEGSAKVQDPFTDRWAIVEHPTRSSLPGGLSIQTRLITLSSTAPHKVPGVVANDTEQAITISPLSVIAELGAFHSIICQHSVTSSHVSEEEPSSGLNFNFGDSPLPPEWKERLTEKLGAMP</sequence>
<dbReference type="GO" id="GO:0004190">
    <property type="term" value="F:aspartic-type endopeptidase activity"/>
    <property type="evidence" value="ECO:0007669"/>
    <property type="project" value="InterPro"/>
</dbReference>
<dbReference type="OrthoDB" id="441285at2759"/>
<evidence type="ECO:0000256" key="1">
    <source>
        <dbReference type="SAM" id="MobiDB-lite"/>
    </source>
</evidence>
<keyword evidence="3" id="KW-1185">Reference proteome</keyword>